<protein>
    <recommendedName>
        <fullName evidence="3">Lipoprotein</fullName>
    </recommendedName>
</protein>
<evidence type="ECO:0000313" key="1">
    <source>
        <dbReference type="EMBL" id="SLM26365.1"/>
    </source>
</evidence>
<dbReference type="PROSITE" id="PS51257">
    <property type="entry name" value="PROKAR_LIPOPROTEIN"/>
    <property type="match status" value="1"/>
</dbReference>
<reference evidence="2" key="1">
    <citation type="submission" date="2016-10" db="EMBL/GenBank/DDBJ databases">
        <authorList>
            <person name="Varghese N."/>
        </authorList>
    </citation>
    <scope>NUCLEOTIDE SEQUENCE [LARGE SCALE GENOMIC DNA]</scope>
    <source>
        <strain evidence="2">92MFCol6.1</strain>
    </source>
</reference>
<proteinExistence type="predicted"/>
<accession>A0A1W1H441</accession>
<evidence type="ECO:0000313" key="2">
    <source>
        <dbReference type="Proteomes" id="UP000191133"/>
    </source>
</evidence>
<evidence type="ECO:0008006" key="3">
    <source>
        <dbReference type="Google" id="ProtNLM"/>
    </source>
</evidence>
<sequence length="106" mass="11297">MNSIKTIAFSLTAVLALTACGRKPSDGQAQKALTAEFERVLGSHVWVKEYRDFSLSGCRKSETADGVICDVGGSVVLDIGGVAQARPFVQPVRFSKASGEWAAHKL</sequence>
<organism evidence="1 2">
    <name type="scientific">Stenotrophomonas indicatrix</name>
    <dbReference type="NCBI Taxonomy" id="2045451"/>
    <lineage>
        <taxon>Bacteria</taxon>
        <taxon>Pseudomonadati</taxon>
        <taxon>Pseudomonadota</taxon>
        <taxon>Gammaproteobacteria</taxon>
        <taxon>Lysobacterales</taxon>
        <taxon>Lysobacteraceae</taxon>
        <taxon>Stenotrophomonas</taxon>
    </lineage>
</organism>
<gene>
    <name evidence="1" type="ORF">SAMN04488690_4132</name>
</gene>
<name>A0A1W1H441_9GAMM</name>
<dbReference type="Proteomes" id="UP000191133">
    <property type="component" value="Unassembled WGS sequence"/>
</dbReference>
<dbReference type="AlphaFoldDB" id="A0A1W1H441"/>
<dbReference type="EMBL" id="FWEU01000008">
    <property type="protein sequence ID" value="SLM26365.1"/>
    <property type="molecule type" value="Genomic_DNA"/>
</dbReference>
<dbReference type="RefSeq" id="WP_080150770.1">
    <property type="nucleotide sequence ID" value="NZ_FWEU01000008.1"/>
</dbReference>